<gene>
    <name evidence="4" type="ORF">GGX14DRAFT_542550</name>
</gene>
<keyword evidence="2" id="KW-1133">Transmembrane helix</keyword>
<organism evidence="4 5">
    <name type="scientific">Mycena pura</name>
    <dbReference type="NCBI Taxonomy" id="153505"/>
    <lineage>
        <taxon>Eukaryota</taxon>
        <taxon>Fungi</taxon>
        <taxon>Dikarya</taxon>
        <taxon>Basidiomycota</taxon>
        <taxon>Agaricomycotina</taxon>
        <taxon>Agaricomycetes</taxon>
        <taxon>Agaricomycetidae</taxon>
        <taxon>Agaricales</taxon>
        <taxon>Marasmiineae</taxon>
        <taxon>Mycenaceae</taxon>
        <taxon>Mycena</taxon>
    </lineage>
</organism>
<feature type="transmembrane region" description="Helical" evidence="2">
    <location>
        <begin position="64"/>
        <end position="83"/>
    </location>
</feature>
<evidence type="ECO:0000256" key="1">
    <source>
        <dbReference type="SAM" id="MobiDB-lite"/>
    </source>
</evidence>
<name>A0AAD6VKU5_9AGAR</name>
<evidence type="ECO:0000259" key="3">
    <source>
        <dbReference type="Pfam" id="PF20151"/>
    </source>
</evidence>
<comment type="caution">
    <text evidence="4">The sequence shown here is derived from an EMBL/GenBank/DDBJ whole genome shotgun (WGS) entry which is preliminary data.</text>
</comment>
<dbReference type="Pfam" id="PF20151">
    <property type="entry name" value="DUF6533"/>
    <property type="match status" value="1"/>
</dbReference>
<evidence type="ECO:0000256" key="2">
    <source>
        <dbReference type="SAM" id="Phobius"/>
    </source>
</evidence>
<feature type="transmembrane region" description="Helical" evidence="2">
    <location>
        <begin position="103"/>
        <end position="124"/>
    </location>
</feature>
<keyword evidence="2" id="KW-0812">Transmembrane</keyword>
<sequence length="461" mass="49585">MPGPALSIPPGNYTADEARVYVEYTFIGNYIQFATACLLLYELLTSLDDEVARVWALPWRLPKILFMLNRYVIRAMLVALWILADYPGTSAEFCRVYGYWQMIPLRLAILAAQALVVIRVWAIYDNSRRMFWILTTLYTRASPSLLSCTALADAAPPVELVTLAACVLVATADTQGVAQPAPLSCGLDSRSGFLLRRFASGTWIAPVCFEFTLADARNAVIMVLITLAKLVPRWSWRARGPWDDGDGSSGKGKGPLRMWGSGGNATLDVLARDSLVYFLFIFTFTLANTIIYERDFSAHYHALLLGPTSAISCIAVSRMMINIRAPAAGLGTRGDETGAGAGATEWAFADLSFAESYGGGRGLGVGEEERAGPHVGRPSLTKLPKPPKNSAYVTLPHTPTNTPAPTPTPMLGTRGADAGVDADDVTPLSFRAGRRPTASGSAPTSAGVGKSEEDIELGALR</sequence>
<keyword evidence="5" id="KW-1185">Reference proteome</keyword>
<evidence type="ECO:0000313" key="5">
    <source>
        <dbReference type="Proteomes" id="UP001219525"/>
    </source>
</evidence>
<feature type="transmembrane region" description="Helical" evidence="2">
    <location>
        <begin position="20"/>
        <end position="44"/>
    </location>
</feature>
<protein>
    <recommendedName>
        <fullName evidence="3">DUF6533 domain-containing protein</fullName>
    </recommendedName>
</protein>
<dbReference type="Proteomes" id="UP001219525">
    <property type="component" value="Unassembled WGS sequence"/>
</dbReference>
<evidence type="ECO:0000313" key="4">
    <source>
        <dbReference type="EMBL" id="KAJ7212572.1"/>
    </source>
</evidence>
<keyword evidence="2" id="KW-0472">Membrane</keyword>
<feature type="transmembrane region" description="Helical" evidence="2">
    <location>
        <begin position="298"/>
        <end position="316"/>
    </location>
</feature>
<feature type="region of interest" description="Disordered" evidence="1">
    <location>
        <begin position="364"/>
        <end position="461"/>
    </location>
</feature>
<accession>A0AAD6VKU5</accession>
<dbReference type="EMBL" id="JARJCW010000023">
    <property type="protein sequence ID" value="KAJ7212572.1"/>
    <property type="molecule type" value="Genomic_DNA"/>
</dbReference>
<feature type="transmembrane region" description="Helical" evidence="2">
    <location>
        <begin position="275"/>
        <end position="292"/>
    </location>
</feature>
<feature type="domain" description="DUF6533" evidence="3">
    <location>
        <begin position="30"/>
        <end position="72"/>
    </location>
</feature>
<dbReference type="InterPro" id="IPR045340">
    <property type="entry name" value="DUF6533"/>
</dbReference>
<reference evidence="4" key="1">
    <citation type="submission" date="2023-03" db="EMBL/GenBank/DDBJ databases">
        <title>Massive genome expansion in bonnet fungi (Mycena s.s.) driven by repeated elements and novel gene families across ecological guilds.</title>
        <authorList>
            <consortium name="Lawrence Berkeley National Laboratory"/>
            <person name="Harder C.B."/>
            <person name="Miyauchi S."/>
            <person name="Viragh M."/>
            <person name="Kuo A."/>
            <person name="Thoen E."/>
            <person name="Andreopoulos B."/>
            <person name="Lu D."/>
            <person name="Skrede I."/>
            <person name="Drula E."/>
            <person name="Henrissat B."/>
            <person name="Morin E."/>
            <person name="Kohler A."/>
            <person name="Barry K."/>
            <person name="LaButti K."/>
            <person name="Morin E."/>
            <person name="Salamov A."/>
            <person name="Lipzen A."/>
            <person name="Mereny Z."/>
            <person name="Hegedus B."/>
            <person name="Baldrian P."/>
            <person name="Stursova M."/>
            <person name="Weitz H."/>
            <person name="Taylor A."/>
            <person name="Grigoriev I.V."/>
            <person name="Nagy L.G."/>
            <person name="Martin F."/>
            <person name="Kauserud H."/>
        </authorList>
    </citation>
    <scope>NUCLEOTIDE SEQUENCE</scope>
    <source>
        <strain evidence="4">9144</strain>
    </source>
</reference>
<dbReference type="AlphaFoldDB" id="A0AAD6VKU5"/>
<proteinExistence type="predicted"/>